<protein>
    <submittedName>
        <fullName evidence="1">Uncharacterized protein</fullName>
    </submittedName>
</protein>
<dbReference type="EMBL" id="JBHTJA010000006">
    <property type="protein sequence ID" value="MFD0899808.1"/>
    <property type="molecule type" value="Genomic_DNA"/>
</dbReference>
<proteinExistence type="predicted"/>
<sequence>MPPSVIPPDASRSTENVDTTMVAATATAATTQADATARAPMARSLPLRVRRRSTAIAAIALVART</sequence>
<dbReference type="Proteomes" id="UP001596972">
    <property type="component" value="Unassembled WGS sequence"/>
</dbReference>
<gene>
    <name evidence="1" type="ORF">ACFQ11_05355</name>
</gene>
<reference evidence="2" key="1">
    <citation type="journal article" date="2019" name="Int. J. Syst. Evol. Microbiol.">
        <title>The Global Catalogue of Microorganisms (GCM) 10K type strain sequencing project: providing services to taxonomists for standard genome sequencing and annotation.</title>
        <authorList>
            <consortium name="The Broad Institute Genomics Platform"/>
            <consortium name="The Broad Institute Genome Sequencing Center for Infectious Disease"/>
            <person name="Wu L."/>
            <person name="Ma J."/>
        </authorList>
    </citation>
    <scope>NUCLEOTIDE SEQUENCE [LARGE SCALE GENOMIC DNA]</scope>
    <source>
        <strain evidence="2">JCM 31202</strain>
    </source>
</reference>
<organism evidence="1 2">
    <name type="scientific">Actinomadura sediminis</name>
    <dbReference type="NCBI Taxonomy" id="1038904"/>
    <lineage>
        <taxon>Bacteria</taxon>
        <taxon>Bacillati</taxon>
        <taxon>Actinomycetota</taxon>
        <taxon>Actinomycetes</taxon>
        <taxon>Streptosporangiales</taxon>
        <taxon>Thermomonosporaceae</taxon>
        <taxon>Actinomadura</taxon>
    </lineage>
</organism>
<evidence type="ECO:0000313" key="2">
    <source>
        <dbReference type="Proteomes" id="UP001596972"/>
    </source>
</evidence>
<dbReference type="RefSeq" id="WP_378296707.1">
    <property type="nucleotide sequence ID" value="NZ_JBHTJA010000006.1"/>
</dbReference>
<accession>A0ABW3EHK2</accession>
<name>A0ABW3EHK2_9ACTN</name>
<keyword evidence="2" id="KW-1185">Reference proteome</keyword>
<comment type="caution">
    <text evidence="1">The sequence shown here is derived from an EMBL/GenBank/DDBJ whole genome shotgun (WGS) entry which is preliminary data.</text>
</comment>
<evidence type="ECO:0000313" key="1">
    <source>
        <dbReference type="EMBL" id="MFD0899808.1"/>
    </source>
</evidence>